<protein>
    <submittedName>
        <fullName evidence="2">RDD family membrane protein YckC</fullName>
    </submittedName>
</protein>
<keyword evidence="1" id="KW-0472">Membrane</keyword>
<keyword evidence="3" id="KW-1185">Reference proteome</keyword>
<accession>A0ABS4YJ01</accession>
<organism evidence="2 3">
    <name type="scientific">Brachybacterium fresconis</name>
    <dbReference type="NCBI Taxonomy" id="173363"/>
    <lineage>
        <taxon>Bacteria</taxon>
        <taxon>Bacillati</taxon>
        <taxon>Actinomycetota</taxon>
        <taxon>Actinomycetes</taxon>
        <taxon>Micrococcales</taxon>
        <taxon>Dermabacteraceae</taxon>
        <taxon>Brachybacterium</taxon>
    </lineage>
</organism>
<dbReference type="RefSeq" id="WP_209889709.1">
    <property type="nucleotide sequence ID" value="NZ_BAAAJV010000005.1"/>
</dbReference>
<evidence type="ECO:0000313" key="2">
    <source>
        <dbReference type="EMBL" id="MBP2408768.1"/>
    </source>
</evidence>
<reference evidence="2 3" key="1">
    <citation type="submission" date="2021-03" db="EMBL/GenBank/DDBJ databases">
        <title>Sequencing the genomes of 1000 actinobacteria strains.</title>
        <authorList>
            <person name="Klenk H.-P."/>
        </authorList>
    </citation>
    <scope>NUCLEOTIDE SEQUENCE [LARGE SCALE GENOMIC DNA]</scope>
    <source>
        <strain evidence="2 3">DSM 14564</strain>
    </source>
</reference>
<feature type="transmembrane region" description="Helical" evidence="1">
    <location>
        <begin position="12"/>
        <end position="36"/>
    </location>
</feature>
<gene>
    <name evidence="2" type="ORF">JOF44_001671</name>
</gene>
<comment type="caution">
    <text evidence="2">The sequence shown here is derived from an EMBL/GenBank/DDBJ whole genome shotgun (WGS) entry which is preliminary data.</text>
</comment>
<name>A0ABS4YJ01_9MICO</name>
<dbReference type="EMBL" id="JAGIOC010000001">
    <property type="protein sequence ID" value="MBP2408768.1"/>
    <property type="molecule type" value="Genomic_DNA"/>
</dbReference>
<dbReference type="Proteomes" id="UP000698222">
    <property type="component" value="Unassembled WGS sequence"/>
</dbReference>
<proteinExistence type="predicted"/>
<sequence length="202" mass="20796">MHPLARRRATGYLLDCTGYLGIAAAMVPFGLVVNALTNLGPRRSSVTAVSAIPPAIATVLAARAESGPCRATWGKRRSGLEVTAFREQVLAGASDAQDGAAPGAVAGEQAAHGAPITVGQGLIRNTVKIFVPWQLGHLTTIGAVYGDFETMRPGTVTVSALTYGLVGTFAVMGLRGRGRGPHDLAARTVVVLSAAATLPRSR</sequence>
<evidence type="ECO:0000313" key="3">
    <source>
        <dbReference type="Proteomes" id="UP000698222"/>
    </source>
</evidence>
<keyword evidence="1" id="KW-0812">Transmembrane</keyword>
<evidence type="ECO:0000256" key="1">
    <source>
        <dbReference type="SAM" id="Phobius"/>
    </source>
</evidence>
<keyword evidence="1" id="KW-1133">Transmembrane helix</keyword>